<comment type="caution">
    <text evidence="1">The sequence shown here is derived from an EMBL/GenBank/DDBJ whole genome shotgun (WGS) entry which is preliminary data.</text>
</comment>
<keyword evidence="2" id="KW-1185">Reference proteome</keyword>
<dbReference type="RefSeq" id="WP_192029682.1">
    <property type="nucleotide sequence ID" value="NZ_JACYTR010000019.1"/>
</dbReference>
<proteinExistence type="predicted"/>
<dbReference type="Pfam" id="PF06041">
    <property type="entry name" value="DUF924"/>
    <property type="match status" value="1"/>
</dbReference>
<name>A0AAW3ZPP5_9GAMM</name>
<organism evidence="1 2">
    <name type="scientific">Pseudomarimonas arenosa</name>
    <dbReference type="NCBI Taxonomy" id="2774145"/>
    <lineage>
        <taxon>Bacteria</taxon>
        <taxon>Pseudomonadati</taxon>
        <taxon>Pseudomonadota</taxon>
        <taxon>Gammaproteobacteria</taxon>
        <taxon>Lysobacterales</taxon>
        <taxon>Lysobacteraceae</taxon>
        <taxon>Pseudomarimonas</taxon>
    </lineage>
</organism>
<dbReference type="EMBL" id="JACYTR010000019">
    <property type="protein sequence ID" value="MBD8526266.1"/>
    <property type="molecule type" value="Genomic_DNA"/>
</dbReference>
<protein>
    <submittedName>
        <fullName evidence="1">DUF924 domain-containing protein</fullName>
    </submittedName>
</protein>
<reference evidence="1 2" key="1">
    <citation type="submission" date="2020-09" db="EMBL/GenBank/DDBJ databases">
        <title>Pseudoxanthomonas sp. CAU 1598 isolated from sand of Yaerae Beach.</title>
        <authorList>
            <person name="Kim W."/>
        </authorList>
    </citation>
    <scope>NUCLEOTIDE SEQUENCE [LARGE SCALE GENOMIC DNA]</scope>
    <source>
        <strain evidence="1 2">CAU 1598</strain>
    </source>
</reference>
<dbReference type="Gene3D" id="1.25.40.10">
    <property type="entry name" value="Tetratricopeptide repeat domain"/>
    <property type="match status" value="1"/>
</dbReference>
<evidence type="ECO:0000313" key="2">
    <source>
        <dbReference type="Proteomes" id="UP000613768"/>
    </source>
</evidence>
<dbReference type="InterPro" id="IPR010323">
    <property type="entry name" value="DUF924"/>
</dbReference>
<dbReference type="AlphaFoldDB" id="A0AAW3ZPP5"/>
<sequence length="200" mass="22849">MAEAIEQILNYWFGDHADDVTIAKSQASLWWGKNAEVDADIGQRFGALVPDAEAGRLSDWQTSPRGLLALILLTDQFPRNVYRDQAMAFHFDPVARWFCLEGLMHGVDRRLRPIQRAFFYLPLEHAEDLALQNRSVELFEALVSEVPAAAQSTFKGYLDFARQHQRIIQRFGRFPHRNAVLGRASTEQELDFLQQPGSSF</sequence>
<dbReference type="InterPro" id="IPR011990">
    <property type="entry name" value="TPR-like_helical_dom_sf"/>
</dbReference>
<dbReference type="SUPFAM" id="SSF48452">
    <property type="entry name" value="TPR-like"/>
    <property type="match status" value="1"/>
</dbReference>
<dbReference type="Gene3D" id="1.20.58.320">
    <property type="entry name" value="TPR-like"/>
    <property type="match status" value="1"/>
</dbReference>
<accession>A0AAW3ZPP5</accession>
<dbReference type="Proteomes" id="UP000613768">
    <property type="component" value="Unassembled WGS sequence"/>
</dbReference>
<evidence type="ECO:0000313" key="1">
    <source>
        <dbReference type="EMBL" id="MBD8526266.1"/>
    </source>
</evidence>
<gene>
    <name evidence="1" type="ORF">IFO71_11010</name>
</gene>